<dbReference type="AlphaFoldDB" id="A0AA86RRF1"/>
<accession>A0AA86RRF1</accession>
<feature type="transmembrane region" description="Helical" evidence="1">
    <location>
        <begin position="61"/>
        <end position="77"/>
    </location>
</feature>
<evidence type="ECO:0000256" key="1">
    <source>
        <dbReference type="SAM" id="Phobius"/>
    </source>
</evidence>
<dbReference type="EMBL" id="CATOUU010001174">
    <property type="protein sequence ID" value="CAI9976699.1"/>
    <property type="molecule type" value="Genomic_DNA"/>
</dbReference>
<evidence type="ECO:0000313" key="2">
    <source>
        <dbReference type="EMBL" id="CAI9976699.1"/>
    </source>
</evidence>
<sequence length="119" mass="13975">MISLILLYHSYQFQIYHLHKMVIIITDTIITITDIGQTHTNAFYIILFDQLVMKVSSYAELQTQFIVIFVGCAWIYFPKSYILYEKVPQVMFQPQNLPVPSFSPMHIRLYLPNQAVVID</sequence>
<keyword evidence="4" id="KW-1185">Reference proteome</keyword>
<evidence type="ECO:0000313" key="3">
    <source>
        <dbReference type="EMBL" id="CAL5983066.1"/>
    </source>
</evidence>
<gene>
    <name evidence="2" type="ORF">HINF_LOCUS64344</name>
    <name evidence="3" type="ORF">HINF_LOCUS7444</name>
</gene>
<comment type="caution">
    <text evidence="2">The sequence shown here is derived from an EMBL/GenBank/DDBJ whole genome shotgun (WGS) entry which is preliminary data.</text>
</comment>
<proteinExistence type="predicted"/>
<organism evidence="2">
    <name type="scientific">Hexamita inflata</name>
    <dbReference type="NCBI Taxonomy" id="28002"/>
    <lineage>
        <taxon>Eukaryota</taxon>
        <taxon>Metamonada</taxon>
        <taxon>Diplomonadida</taxon>
        <taxon>Hexamitidae</taxon>
        <taxon>Hexamitinae</taxon>
        <taxon>Hexamita</taxon>
    </lineage>
</organism>
<keyword evidence="1" id="KW-1133">Transmembrane helix</keyword>
<name>A0AA86RRF1_9EUKA</name>
<keyword evidence="1" id="KW-0472">Membrane</keyword>
<protein>
    <submittedName>
        <fullName evidence="3">Hypothetical_protein</fullName>
    </submittedName>
</protein>
<evidence type="ECO:0000313" key="4">
    <source>
        <dbReference type="Proteomes" id="UP001642409"/>
    </source>
</evidence>
<keyword evidence="1" id="KW-0812">Transmembrane</keyword>
<dbReference type="EMBL" id="CAXDID020000015">
    <property type="protein sequence ID" value="CAL5983066.1"/>
    <property type="molecule type" value="Genomic_DNA"/>
</dbReference>
<reference evidence="2" key="1">
    <citation type="submission" date="2023-06" db="EMBL/GenBank/DDBJ databases">
        <authorList>
            <person name="Kurt Z."/>
        </authorList>
    </citation>
    <scope>NUCLEOTIDE SEQUENCE</scope>
</reference>
<dbReference type="Proteomes" id="UP001642409">
    <property type="component" value="Unassembled WGS sequence"/>
</dbReference>
<reference evidence="3 4" key="2">
    <citation type="submission" date="2024-07" db="EMBL/GenBank/DDBJ databases">
        <authorList>
            <person name="Akdeniz Z."/>
        </authorList>
    </citation>
    <scope>NUCLEOTIDE SEQUENCE [LARGE SCALE GENOMIC DNA]</scope>
</reference>